<gene>
    <name evidence="1" type="ORF">SE25_026</name>
</gene>
<proteinExistence type="predicted"/>
<dbReference type="KEGG" id="vg:26636911"/>
<reference evidence="1 2" key="1">
    <citation type="journal article" date="2015" name="Genome Announc.">
        <title>Complete Genome Sequences of vB_LmoS_188 and vB_LmoS_293, Two Bacteriophages with Specificity for Listeria monocytogenes Strains of Serotypes 4b and 4e.</title>
        <authorList>
            <person name="Casey A."/>
            <person name="Jordan K."/>
            <person name="Coffey A."/>
            <person name="McAuliffe O."/>
        </authorList>
    </citation>
    <scope>NUCLEOTIDE SEQUENCE [LARGE SCALE GENOMIC DNA]</scope>
</reference>
<sequence length="59" mass="6911">MATTTIKNTAFSFNNQKEYSEFMSRIDRKATTRNSNVRKTKHNLKAIKEIKIDGEIYKV</sequence>
<protein>
    <submittedName>
        <fullName evidence="1">Uncharacterized protein</fullName>
    </submittedName>
</protein>
<accession>A0A0B5CU31</accession>
<organism evidence="1 2">
    <name type="scientific">Listeria phage vB_LmoS_293</name>
    <dbReference type="NCBI Taxonomy" id="1591073"/>
    <lineage>
        <taxon>Viruses</taxon>
        <taxon>Duplodnaviria</taxon>
        <taxon>Heunggongvirae</taxon>
        <taxon>Uroviricota</taxon>
        <taxon>Caudoviricetes</taxon>
        <taxon>Aquingentivirus</taxon>
        <taxon>Aquingentivirus av293</taxon>
    </lineage>
</organism>
<evidence type="ECO:0000313" key="1">
    <source>
        <dbReference type="EMBL" id="AJE28091.1"/>
    </source>
</evidence>
<dbReference type="Proteomes" id="UP000031722">
    <property type="component" value="Segment"/>
</dbReference>
<name>A0A0B5CU31_9CAUD</name>
<dbReference type="RefSeq" id="YP_009210474.1">
    <property type="nucleotide sequence ID" value="NC_028929.1"/>
</dbReference>
<keyword evidence="2" id="KW-1185">Reference proteome</keyword>
<dbReference type="GeneID" id="26636911"/>
<dbReference type="EMBL" id="KP399678">
    <property type="protein sequence ID" value="AJE28091.1"/>
    <property type="molecule type" value="Genomic_DNA"/>
</dbReference>
<evidence type="ECO:0000313" key="2">
    <source>
        <dbReference type="Proteomes" id="UP000031722"/>
    </source>
</evidence>